<proteinExistence type="predicted"/>
<feature type="domain" description="Fungal-type protein kinase" evidence="2">
    <location>
        <begin position="339"/>
        <end position="571"/>
    </location>
</feature>
<feature type="compositionally biased region" description="Acidic residues" evidence="1">
    <location>
        <begin position="309"/>
        <end position="327"/>
    </location>
</feature>
<dbReference type="SUPFAM" id="SSF56112">
    <property type="entry name" value="Protein kinase-like (PK-like)"/>
    <property type="match status" value="1"/>
</dbReference>
<name>A0A4S4MPA9_9APHY</name>
<evidence type="ECO:0000256" key="1">
    <source>
        <dbReference type="SAM" id="MobiDB-lite"/>
    </source>
</evidence>
<feature type="domain" description="Fungal-type protein kinase" evidence="2">
    <location>
        <begin position="163"/>
        <end position="253"/>
    </location>
</feature>
<dbReference type="OrthoDB" id="2801804at2759"/>
<protein>
    <recommendedName>
        <fullName evidence="2">Fungal-type protein kinase domain-containing protein</fullName>
    </recommendedName>
</protein>
<evidence type="ECO:0000259" key="2">
    <source>
        <dbReference type="Pfam" id="PF17667"/>
    </source>
</evidence>
<dbReference type="InterPro" id="IPR040976">
    <property type="entry name" value="Pkinase_fungal"/>
</dbReference>
<dbReference type="PANTHER" id="PTHR38248">
    <property type="entry name" value="FUNK1 6"/>
    <property type="match status" value="1"/>
</dbReference>
<feature type="compositionally biased region" description="Basic residues" evidence="1">
    <location>
        <begin position="762"/>
        <end position="777"/>
    </location>
</feature>
<dbReference type="Gene3D" id="1.10.510.10">
    <property type="entry name" value="Transferase(Phosphotransferase) domain 1"/>
    <property type="match status" value="1"/>
</dbReference>
<organism evidence="3 4">
    <name type="scientific">Antrodiella citrinella</name>
    <dbReference type="NCBI Taxonomy" id="2447956"/>
    <lineage>
        <taxon>Eukaryota</taxon>
        <taxon>Fungi</taxon>
        <taxon>Dikarya</taxon>
        <taxon>Basidiomycota</taxon>
        <taxon>Agaricomycotina</taxon>
        <taxon>Agaricomycetes</taxon>
        <taxon>Polyporales</taxon>
        <taxon>Steccherinaceae</taxon>
        <taxon>Antrodiella</taxon>
    </lineage>
</organism>
<dbReference type="Pfam" id="PF17667">
    <property type="entry name" value="Pkinase_fungal"/>
    <property type="match status" value="2"/>
</dbReference>
<dbReference type="EMBL" id="SGPM01000283">
    <property type="protein sequence ID" value="THH27068.1"/>
    <property type="molecule type" value="Genomic_DNA"/>
</dbReference>
<dbReference type="InterPro" id="IPR011009">
    <property type="entry name" value="Kinase-like_dom_sf"/>
</dbReference>
<gene>
    <name evidence="3" type="ORF">EUX98_g7121</name>
</gene>
<evidence type="ECO:0000313" key="4">
    <source>
        <dbReference type="Proteomes" id="UP000308730"/>
    </source>
</evidence>
<accession>A0A4S4MPA9</accession>
<comment type="caution">
    <text evidence="3">The sequence shown here is derived from an EMBL/GenBank/DDBJ whole genome shotgun (WGS) entry which is preliminary data.</text>
</comment>
<feature type="compositionally biased region" description="Low complexity" evidence="1">
    <location>
        <begin position="736"/>
        <end position="750"/>
    </location>
</feature>
<reference evidence="3 4" key="1">
    <citation type="submission" date="2019-02" db="EMBL/GenBank/DDBJ databases">
        <title>Genome sequencing of the rare red list fungi Antrodiella citrinella (Flaviporus citrinellus).</title>
        <authorList>
            <person name="Buettner E."/>
            <person name="Kellner H."/>
        </authorList>
    </citation>
    <scope>NUCLEOTIDE SEQUENCE [LARGE SCALE GENOMIC DNA]</scope>
    <source>
        <strain evidence="3 4">DSM 108506</strain>
    </source>
</reference>
<feature type="region of interest" description="Disordered" evidence="1">
    <location>
        <begin position="293"/>
        <end position="334"/>
    </location>
</feature>
<dbReference type="PANTHER" id="PTHR38248:SF2">
    <property type="entry name" value="FUNK1 11"/>
    <property type="match status" value="1"/>
</dbReference>
<feature type="region of interest" description="Disordered" evidence="1">
    <location>
        <begin position="702"/>
        <end position="790"/>
    </location>
</feature>
<keyword evidence="4" id="KW-1185">Reference proteome</keyword>
<dbReference type="AlphaFoldDB" id="A0A4S4MPA9"/>
<dbReference type="Proteomes" id="UP000308730">
    <property type="component" value="Unassembled WGS sequence"/>
</dbReference>
<evidence type="ECO:0000313" key="3">
    <source>
        <dbReference type="EMBL" id="THH27068.1"/>
    </source>
</evidence>
<sequence length="790" mass="89314">MVNNDHRRDIGADIGGSFVNPCGKSVATFFKTFMPLNPNHSMPNFNGLKFPGLPRNAKENALYKPFANAVNGWNVQGVFPGFTIIDASHSRDGETKLQPDLMLVANTNYAALNTPGTDASRMSRETWDWENSEVHIEVKTESDIFFHGLSPTRYVANIASTVNVEKVGQIGTYAAAQMSRQHRVFLFSLFVYGDFMRIIRWDRSGALITAAIDYRRYPRVLAEFLYRYSHMTRAQRGWDTTVERGTSEDAKMLTAAIKAYQSDKSLRQLPRMEVTLKDCYPVYRMKVDVKVSAEAGDGGHPGDVRDGEDGREDGTEEDSEEDSEDGMDTQSRKKIAGPAMRTKIFLVRKPFWHTSMPFGRATRVYVALDIEDKKLVSIKDSWRVEFGSSDPEGVIYDEFDTADEEWKQFLPTVLGAGDVPDDSRSPEAKQTTLTQTFQEMAKETQNIGLLRAHVHHRVVQQLAFPLNTFKSSRELVQAIRDAMFAVIGVYKKFHRLHRDVSAGNIMLGKDGRGLMNDWDHSRRLLEELKRMLQSFRTGTWQFISVGLLQYPNKPHTIMDDMESFHWLLVYMAVHHLPNTFTNGVVTMFDERTQDGDDVRGGEKKRNFLITVRAQKFNCLPLQTLVTNLRKFFHAYDIGATRSRDKAAEDDLDDHDAAWIVLHNRLIEDPSEILAFFDAALSSNDWPAFDDRLSEDKFPPLSITKAETQVRRATESKIGSGSGSNPDGARVRAAQADPSQLGSSRSSSKRPNSNDDDDYVPTSRKKSKTTSSPRRPKRTGSSGNASRRKQR</sequence>